<protein>
    <submittedName>
        <fullName evidence="2 3">Uncharacterized protein</fullName>
    </submittedName>
</protein>
<dbReference type="PaxDb" id="3218-PP1S58_163V6.1"/>
<keyword evidence="4" id="KW-1185">Reference proteome</keyword>
<evidence type="ECO:0000313" key="4">
    <source>
        <dbReference type="Proteomes" id="UP000006727"/>
    </source>
</evidence>
<dbReference type="EMBL" id="ABEU02000010">
    <property type="protein sequence ID" value="PNR46501.1"/>
    <property type="molecule type" value="Genomic_DNA"/>
</dbReference>
<feature type="compositionally biased region" description="Polar residues" evidence="1">
    <location>
        <begin position="41"/>
        <end position="51"/>
    </location>
</feature>
<dbReference type="EnsemblPlants" id="Pp3c10_8630V3.1">
    <property type="protein sequence ID" value="Pp3c10_8630V3.1"/>
    <property type="gene ID" value="Pp3c10_8630"/>
</dbReference>
<organism evidence="2">
    <name type="scientific">Physcomitrium patens</name>
    <name type="common">Spreading-leaved earth moss</name>
    <name type="synonym">Physcomitrella patens</name>
    <dbReference type="NCBI Taxonomy" id="3218"/>
    <lineage>
        <taxon>Eukaryota</taxon>
        <taxon>Viridiplantae</taxon>
        <taxon>Streptophyta</taxon>
        <taxon>Embryophyta</taxon>
        <taxon>Bryophyta</taxon>
        <taxon>Bryophytina</taxon>
        <taxon>Bryopsida</taxon>
        <taxon>Funariidae</taxon>
        <taxon>Funariales</taxon>
        <taxon>Funariaceae</taxon>
        <taxon>Physcomitrium</taxon>
    </lineage>
</organism>
<dbReference type="PANTHER" id="PTHR47026:SF2">
    <property type="entry name" value="FLAGELLAR ASSOCIATED PROTEIN"/>
    <property type="match status" value="1"/>
</dbReference>
<reference evidence="3" key="3">
    <citation type="submission" date="2020-12" db="UniProtKB">
        <authorList>
            <consortium name="EnsemblPlants"/>
        </authorList>
    </citation>
    <scope>IDENTIFICATION</scope>
</reference>
<feature type="region of interest" description="Disordered" evidence="1">
    <location>
        <begin position="1"/>
        <end position="51"/>
    </location>
</feature>
<sequence>MASSDGIQGSLPPSLSGIQTPPNQSSGKLSSGSPGSEDEQTLFQRQFSEINQDIDVEKEITQFVKELDANEGREEFVFTTKTSQYDGEGSGQYPKNLLSAPGMSSESDTEDHTPASASNHIVDNVSSLKMTYYAFKETTGQKSGIPVSLLAAHLERKESRYPSFLGSRSSVNMTGNTSTGTFRTMQRSPSRRTSMEITYPALSPQVMEVIDTLESHKKKAENEGNYMVARAAAQRLNGVKVLEDNKRKSLMLQRHGKEREESERTYKQETAERNRLWDEKLHEFHKAVVEHAAKLKRQQIGVLQAFRQRMANKTPTKPQWSRELLKHRKVQTFLGKQGKYLEADEVKRIADRMEHTELQATLSAYAAEVALKEQALRNKQQNEMEVLLQRAAQGRDELRKTRNMDLDRCTQVGCLAPLSP</sequence>
<evidence type="ECO:0000313" key="3">
    <source>
        <dbReference type="EnsemblPlants" id="Pp3c10_8630V3.1"/>
    </source>
</evidence>
<feature type="compositionally biased region" description="Low complexity" evidence="1">
    <location>
        <begin position="25"/>
        <end position="35"/>
    </location>
</feature>
<evidence type="ECO:0000313" key="2">
    <source>
        <dbReference type="EMBL" id="PNR46501.1"/>
    </source>
</evidence>
<dbReference type="AlphaFoldDB" id="A0A2K1JY97"/>
<feature type="compositionally biased region" description="Polar residues" evidence="1">
    <location>
        <begin position="166"/>
        <end position="193"/>
    </location>
</feature>
<accession>A0A2K1JY97</accession>
<feature type="region of interest" description="Disordered" evidence="1">
    <location>
        <begin position="81"/>
        <end position="117"/>
    </location>
</feature>
<name>A0A2K1JY97_PHYPA</name>
<evidence type="ECO:0000256" key="1">
    <source>
        <dbReference type="SAM" id="MobiDB-lite"/>
    </source>
</evidence>
<feature type="compositionally biased region" description="Polar residues" evidence="1">
    <location>
        <begin position="1"/>
        <end position="24"/>
    </location>
</feature>
<reference evidence="2 4" key="1">
    <citation type="journal article" date="2008" name="Science">
        <title>The Physcomitrella genome reveals evolutionary insights into the conquest of land by plants.</title>
        <authorList>
            <person name="Rensing S."/>
            <person name="Lang D."/>
            <person name="Zimmer A."/>
            <person name="Terry A."/>
            <person name="Salamov A."/>
            <person name="Shapiro H."/>
            <person name="Nishiyama T."/>
            <person name="Perroud P.-F."/>
            <person name="Lindquist E."/>
            <person name="Kamisugi Y."/>
            <person name="Tanahashi T."/>
            <person name="Sakakibara K."/>
            <person name="Fujita T."/>
            <person name="Oishi K."/>
            <person name="Shin-I T."/>
            <person name="Kuroki Y."/>
            <person name="Toyoda A."/>
            <person name="Suzuki Y."/>
            <person name="Hashimoto A."/>
            <person name="Yamaguchi K."/>
            <person name="Sugano A."/>
            <person name="Kohara Y."/>
            <person name="Fujiyama A."/>
            <person name="Anterola A."/>
            <person name="Aoki S."/>
            <person name="Ashton N."/>
            <person name="Barbazuk W.B."/>
            <person name="Barker E."/>
            <person name="Bennetzen J."/>
            <person name="Bezanilla M."/>
            <person name="Blankenship R."/>
            <person name="Cho S.H."/>
            <person name="Dutcher S."/>
            <person name="Estelle M."/>
            <person name="Fawcett J.A."/>
            <person name="Gundlach H."/>
            <person name="Hanada K."/>
            <person name="Heyl A."/>
            <person name="Hicks K.A."/>
            <person name="Hugh J."/>
            <person name="Lohr M."/>
            <person name="Mayer K."/>
            <person name="Melkozernov A."/>
            <person name="Murata T."/>
            <person name="Nelson D."/>
            <person name="Pils B."/>
            <person name="Prigge M."/>
            <person name="Reiss B."/>
            <person name="Renner T."/>
            <person name="Rombauts S."/>
            <person name="Rushton P."/>
            <person name="Sanderfoot A."/>
            <person name="Schween G."/>
            <person name="Shiu S.-H."/>
            <person name="Stueber K."/>
            <person name="Theodoulou F.L."/>
            <person name="Tu H."/>
            <person name="Van de Peer Y."/>
            <person name="Verrier P.J."/>
            <person name="Waters E."/>
            <person name="Wood A."/>
            <person name="Yang L."/>
            <person name="Cove D."/>
            <person name="Cuming A."/>
            <person name="Hasebe M."/>
            <person name="Lucas S."/>
            <person name="Mishler D.B."/>
            <person name="Reski R."/>
            <person name="Grigoriev I."/>
            <person name="Quatrano R.S."/>
            <person name="Boore J.L."/>
        </authorList>
    </citation>
    <scope>NUCLEOTIDE SEQUENCE [LARGE SCALE GENOMIC DNA]</scope>
    <source>
        <strain evidence="3 4">cv. Gransden 2004</strain>
    </source>
</reference>
<gene>
    <name evidence="3" type="primary">LOC112287300</name>
    <name evidence="2" type="ORF">PHYPA_013620</name>
</gene>
<proteinExistence type="predicted"/>
<dbReference type="Gramene" id="Pp3c10_8630V3.1">
    <property type="protein sequence ID" value="Pp3c10_8630V3.1"/>
    <property type="gene ID" value="Pp3c10_8630"/>
</dbReference>
<dbReference type="Proteomes" id="UP000006727">
    <property type="component" value="Chromosome 10"/>
</dbReference>
<dbReference type="PANTHER" id="PTHR47026">
    <property type="entry name" value="PIGMENTOSA GTPASE REGULATOR-LIKE PROTEIN, PUTATIVE-RELATED"/>
    <property type="match status" value="1"/>
</dbReference>
<feature type="region of interest" description="Disordered" evidence="1">
    <location>
        <begin position="165"/>
        <end position="193"/>
    </location>
</feature>
<reference evidence="2 4" key="2">
    <citation type="journal article" date="2018" name="Plant J.">
        <title>The Physcomitrella patens chromosome-scale assembly reveals moss genome structure and evolution.</title>
        <authorList>
            <person name="Lang D."/>
            <person name="Ullrich K.K."/>
            <person name="Murat F."/>
            <person name="Fuchs J."/>
            <person name="Jenkins J."/>
            <person name="Haas F.B."/>
            <person name="Piednoel M."/>
            <person name="Gundlach H."/>
            <person name="Van Bel M."/>
            <person name="Meyberg R."/>
            <person name="Vives C."/>
            <person name="Morata J."/>
            <person name="Symeonidi A."/>
            <person name="Hiss M."/>
            <person name="Muchero W."/>
            <person name="Kamisugi Y."/>
            <person name="Saleh O."/>
            <person name="Blanc G."/>
            <person name="Decker E.L."/>
            <person name="van Gessel N."/>
            <person name="Grimwood J."/>
            <person name="Hayes R.D."/>
            <person name="Graham S.W."/>
            <person name="Gunter L.E."/>
            <person name="McDaniel S.F."/>
            <person name="Hoernstein S.N.W."/>
            <person name="Larsson A."/>
            <person name="Li F.W."/>
            <person name="Perroud P.F."/>
            <person name="Phillips J."/>
            <person name="Ranjan P."/>
            <person name="Rokshar D.S."/>
            <person name="Rothfels C.J."/>
            <person name="Schneider L."/>
            <person name="Shu S."/>
            <person name="Stevenson D.W."/>
            <person name="Thummler F."/>
            <person name="Tillich M."/>
            <person name="Villarreal Aguilar J.C."/>
            <person name="Widiez T."/>
            <person name="Wong G.K."/>
            <person name="Wymore A."/>
            <person name="Zhang Y."/>
            <person name="Zimmer A.D."/>
            <person name="Quatrano R.S."/>
            <person name="Mayer K.F.X."/>
            <person name="Goodstein D."/>
            <person name="Casacuberta J.M."/>
            <person name="Vandepoele K."/>
            <person name="Reski R."/>
            <person name="Cuming A.C."/>
            <person name="Tuskan G.A."/>
            <person name="Maumus F."/>
            <person name="Salse J."/>
            <person name="Schmutz J."/>
            <person name="Rensing S.A."/>
        </authorList>
    </citation>
    <scope>NUCLEOTIDE SEQUENCE [LARGE SCALE GENOMIC DNA]</scope>
    <source>
        <strain evidence="3 4">cv. Gransden 2004</strain>
    </source>
</reference>